<feature type="repeat" description="WD" evidence="3">
    <location>
        <begin position="343"/>
        <end position="384"/>
    </location>
</feature>
<dbReference type="InterPro" id="IPR045245">
    <property type="entry name" value="Pfs2-like"/>
</dbReference>
<feature type="repeat" description="WD" evidence="3">
    <location>
        <begin position="160"/>
        <end position="192"/>
    </location>
</feature>
<dbReference type="Pfam" id="PF00400">
    <property type="entry name" value="WD40"/>
    <property type="match status" value="5"/>
</dbReference>
<dbReference type="GO" id="GO:0031124">
    <property type="term" value="P:mRNA 3'-end processing"/>
    <property type="evidence" value="ECO:0007669"/>
    <property type="project" value="InterPro"/>
</dbReference>
<comment type="caution">
    <text evidence="5">The sequence shown here is derived from an EMBL/GenBank/DDBJ whole genome shotgun (WGS) entry which is preliminary data.</text>
</comment>
<dbReference type="PROSITE" id="PS50294">
    <property type="entry name" value="WD_REPEATS_REGION"/>
    <property type="match status" value="5"/>
</dbReference>
<dbReference type="CDD" id="cd00200">
    <property type="entry name" value="WD40"/>
    <property type="match status" value="1"/>
</dbReference>
<feature type="region of interest" description="Disordered" evidence="4">
    <location>
        <begin position="592"/>
        <end position="709"/>
    </location>
</feature>
<accession>A0AAP0Q7V6</accession>
<evidence type="ECO:0000313" key="5">
    <source>
        <dbReference type="EMBL" id="KAK9175067.1"/>
    </source>
</evidence>
<feature type="compositionally biased region" description="Polar residues" evidence="4">
    <location>
        <begin position="594"/>
        <end position="605"/>
    </location>
</feature>
<dbReference type="GO" id="GO:0005847">
    <property type="term" value="C:mRNA cleavage and polyadenylation specificity factor complex"/>
    <property type="evidence" value="ECO:0007669"/>
    <property type="project" value="TreeGrafter"/>
</dbReference>
<evidence type="ECO:0000256" key="2">
    <source>
        <dbReference type="ARBA" id="ARBA00022737"/>
    </source>
</evidence>
<protein>
    <recommendedName>
        <fullName evidence="7">Flowering time control protein FY</fullName>
    </recommendedName>
</protein>
<feature type="repeat" description="WD" evidence="3">
    <location>
        <begin position="244"/>
        <end position="285"/>
    </location>
</feature>
<evidence type="ECO:0008006" key="7">
    <source>
        <dbReference type="Google" id="ProtNLM"/>
    </source>
</evidence>
<dbReference type="PROSITE" id="PS50082">
    <property type="entry name" value="WD_REPEATS_2"/>
    <property type="match status" value="6"/>
</dbReference>
<dbReference type="InterPro" id="IPR036322">
    <property type="entry name" value="WD40_repeat_dom_sf"/>
</dbReference>
<keyword evidence="6" id="KW-1185">Reference proteome</keyword>
<feature type="region of interest" description="Disordered" evidence="4">
    <location>
        <begin position="751"/>
        <end position="812"/>
    </location>
</feature>
<keyword evidence="1 3" id="KW-0853">WD repeat</keyword>
<feature type="compositionally biased region" description="Low complexity" evidence="4">
    <location>
        <begin position="1"/>
        <end position="14"/>
    </location>
</feature>
<feature type="region of interest" description="Disordered" evidence="4">
    <location>
        <begin position="1"/>
        <end position="66"/>
    </location>
</feature>
<dbReference type="EMBL" id="JBCGBO010000025">
    <property type="protein sequence ID" value="KAK9175067.1"/>
    <property type="molecule type" value="Genomic_DNA"/>
</dbReference>
<dbReference type="PANTHER" id="PTHR22836:SF0">
    <property type="entry name" value="PRE-MRNA 3' END PROCESSING PROTEIN WDR33"/>
    <property type="match status" value="1"/>
</dbReference>
<dbReference type="Gene3D" id="2.130.10.10">
    <property type="entry name" value="YVTN repeat-like/Quinoprotein amine dehydrogenase"/>
    <property type="match status" value="3"/>
</dbReference>
<evidence type="ECO:0000256" key="4">
    <source>
        <dbReference type="SAM" id="MobiDB-lite"/>
    </source>
</evidence>
<organism evidence="5 6">
    <name type="scientific">Citrus x changshan-huyou</name>
    <dbReference type="NCBI Taxonomy" id="2935761"/>
    <lineage>
        <taxon>Eukaryota</taxon>
        <taxon>Viridiplantae</taxon>
        <taxon>Streptophyta</taxon>
        <taxon>Embryophyta</taxon>
        <taxon>Tracheophyta</taxon>
        <taxon>Spermatophyta</taxon>
        <taxon>Magnoliopsida</taxon>
        <taxon>eudicotyledons</taxon>
        <taxon>Gunneridae</taxon>
        <taxon>Pentapetalae</taxon>
        <taxon>rosids</taxon>
        <taxon>malvids</taxon>
        <taxon>Sapindales</taxon>
        <taxon>Rutaceae</taxon>
        <taxon>Aurantioideae</taxon>
        <taxon>Citrus</taxon>
    </lineage>
</organism>
<dbReference type="AlphaFoldDB" id="A0AAP0Q7V6"/>
<keyword evidence="2" id="KW-0677">Repeat</keyword>
<feature type="compositionally biased region" description="Pro residues" evidence="4">
    <location>
        <begin position="26"/>
        <end position="37"/>
    </location>
</feature>
<feature type="repeat" description="WD" evidence="3">
    <location>
        <begin position="202"/>
        <end position="234"/>
    </location>
</feature>
<dbReference type="Proteomes" id="UP001428341">
    <property type="component" value="Unassembled WGS sequence"/>
</dbReference>
<proteinExistence type="predicted"/>
<feature type="repeat" description="WD" evidence="3">
    <location>
        <begin position="385"/>
        <end position="417"/>
    </location>
</feature>
<name>A0AAP0Q7V6_9ROSI</name>
<feature type="compositionally biased region" description="Pro residues" evidence="4">
    <location>
        <begin position="612"/>
        <end position="621"/>
    </location>
</feature>
<reference evidence="5 6" key="1">
    <citation type="submission" date="2024-05" db="EMBL/GenBank/DDBJ databases">
        <title>Haplotype-resolved chromosome-level genome assembly of Huyou (Citrus changshanensis).</title>
        <authorList>
            <person name="Miao C."/>
            <person name="Chen W."/>
            <person name="Wu Y."/>
            <person name="Wang L."/>
            <person name="Zhao S."/>
            <person name="Grierson D."/>
            <person name="Xu C."/>
            <person name="Chen K."/>
        </authorList>
    </citation>
    <scope>NUCLEOTIDE SEQUENCE [LARGE SCALE GENOMIC DNA]</scope>
    <source>
        <strain evidence="5">01-14</strain>
        <tissue evidence="5">Leaf</tissue>
    </source>
</reference>
<dbReference type="SUPFAM" id="SSF50978">
    <property type="entry name" value="WD40 repeat-like"/>
    <property type="match status" value="1"/>
</dbReference>
<sequence>MMYGDPQQHHNQQQPGGGGDHFNRGPQPPQPPGPPMMRQPSASSSTLNPPEFHHLSSNPPYDGDNSNEEALLVLVETVNSKSAHGDSFAAKRMRKLTQRRAVDYTSTVVRYMQIRMWQRDSRDRTVLQATPAAAIDMLPTVAYTDNPSTSFAAKFVHTSLNKNRCSINRVLWTPTGRRLITGSQSGEFTLWNGQSFNFEMILQAHDHAIRSMVWSHNDNWMVSGDDGGAIKYWQNNMNNVKANKSAHKESVRDLSFCRTDLKFCSCSDDTTVKVWDFARCQEERSLTAAYMHDFSASSGSLAGHGWDVKSVDWHPTKSLLVSGGKDSLVKLWDAKSGRELCSFHGHKNMVLCVKWNQNGNWVLTASKDQIIKLYDIRAMKELESFRGHRKDVTALAWHPFHEEYFVSGSLDGSIFHWLVGHETPQVEIHNVHDNTVWDLAWHPIGYLLCSFLPVNILVMVLSVTVYLSSLATSFVTETVSFAVVAMITPQSFGVGIGQGTLLVINLTWVRTKVVILSPCPPLLVVFFCMLELYGPSSVDLTCYGEQNAAFAGRMPGNFPVPEGPTTPGPFAPGLTRNEGTIPGVGVAMPLSIPSFDSSAQGEQKQPLSMPLGAPPLPPGPHPSLLTANQQQGYQQNPPPMPPQQHQGHPQQMPHLAMPPQNMPQLQPPSHLPMLQHPHISRPPPQMPQLGMPSPMPGSLPTPSSHPMSMPVPVGMQGSMNQMAPPMQQGHYMGMNPMHSGGGAPPQVGGFPNGMQGPPNSSGPQMYPQGGAFNRPQGQMPMMPGYNPFQSGNQSGMAPPPPPGPPPHGQSQQ</sequence>
<feature type="compositionally biased region" description="Pro residues" evidence="4">
    <location>
        <begin position="797"/>
        <end position="812"/>
    </location>
</feature>
<gene>
    <name evidence="5" type="ORF">WN944_027072</name>
</gene>
<dbReference type="FunFam" id="2.130.10.10:FF:000409">
    <property type="entry name" value="Flowering time control protein FY"/>
    <property type="match status" value="1"/>
</dbReference>
<dbReference type="PROSITE" id="PS00678">
    <property type="entry name" value="WD_REPEATS_1"/>
    <property type="match status" value="1"/>
</dbReference>
<dbReference type="InterPro" id="IPR015943">
    <property type="entry name" value="WD40/YVTN_repeat-like_dom_sf"/>
</dbReference>
<dbReference type="InterPro" id="IPR001680">
    <property type="entry name" value="WD40_rpt"/>
</dbReference>
<evidence type="ECO:0000256" key="3">
    <source>
        <dbReference type="PROSITE-ProRule" id="PRU00221"/>
    </source>
</evidence>
<evidence type="ECO:0000256" key="1">
    <source>
        <dbReference type="ARBA" id="ARBA00022574"/>
    </source>
</evidence>
<evidence type="ECO:0000313" key="6">
    <source>
        <dbReference type="Proteomes" id="UP001428341"/>
    </source>
</evidence>
<dbReference type="PANTHER" id="PTHR22836">
    <property type="entry name" value="WD40 REPEAT PROTEIN"/>
    <property type="match status" value="1"/>
</dbReference>
<feature type="compositionally biased region" description="Low complexity" evidence="4">
    <location>
        <begin position="643"/>
        <end position="664"/>
    </location>
</feature>
<feature type="compositionally biased region" description="Low complexity" evidence="4">
    <location>
        <begin position="700"/>
        <end position="709"/>
    </location>
</feature>
<feature type="compositionally biased region" description="Low complexity" evidence="4">
    <location>
        <begin position="622"/>
        <end position="635"/>
    </location>
</feature>
<dbReference type="InterPro" id="IPR019775">
    <property type="entry name" value="WD40_repeat_CS"/>
</dbReference>
<feature type="repeat" description="WD" evidence="3">
    <location>
        <begin position="301"/>
        <end position="342"/>
    </location>
</feature>
<dbReference type="SMART" id="SM00320">
    <property type="entry name" value="WD40"/>
    <property type="match status" value="6"/>
</dbReference>